<dbReference type="Gene3D" id="1.10.287.130">
    <property type="match status" value="1"/>
</dbReference>
<dbReference type="SMART" id="SM00448">
    <property type="entry name" value="REC"/>
    <property type="match status" value="1"/>
</dbReference>
<dbReference type="SMART" id="SM00091">
    <property type="entry name" value="PAS"/>
    <property type="match status" value="1"/>
</dbReference>
<dbReference type="EMBL" id="VITW01000012">
    <property type="protein sequence ID" value="TWB68279.1"/>
    <property type="molecule type" value="Genomic_DNA"/>
</dbReference>
<dbReference type="PANTHER" id="PTHR43065">
    <property type="entry name" value="SENSOR HISTIDINE KINASE"/>
    <property type="match status" value="1"/>
</dbReference>
<keyword evidence="4" id="KW-0808">Transferase</keyword>
<dbReference type="SMART" id="SM00388">
    <property type="entry name" value="HisKA"/>
    <property type="match status" value="1"/>
</dbReference>
<dbReference type="Pfam" id="PF00512">
    <property type="entry name" value="HisKA"/>
    <property type="match status" value="1"/>
</dbReference>
<dbReference type="Pfam" id="PF01590">
    <property type="entry name" value="GAF"/>
    <property type="match status" value="1"/>
</dbReference>
<evidence type="ECO:0000313" key="12">
    <source>
        <dbReference type="Proteomes" id="UP000315914"/>
    </source>
</evidence>
<dbReference type="PROSITE" id="PS50110">
    <property type="entry name" value="RESPONSE_REGULATORY"/>
    <property type="match status" value="1"/>
</dbReference>
<dbReference type="NCBIfam" id="TIGR00229">
    <property type="entry name" value="sensory_box"/>
    <property type="match status" value="1"/>
</dbReference>
<feature type="coiled-coil region" evidence="7">
    <location>
        <begin position="431"/>
        <end position="469"/>
    </location>
</feature>
<feature type="domain" description="Response regulatory" evidence="9">
    <location>
        <begin position="727"/>
        <end position="839"/>
    </location>
</feature>
<dbReference type="InterPro" id="IPR036890">
    <property type="entry name" value="HATPase_C_sf"/>
</dbReference>
<dbReference type="AlphaFoldDB" id="A0A560JCQ0"/>
<dbReference type="Gene3D" id="3.30.565.10">
    <property type="entry name" value="Histidine kinase-like ATPase, C-terminal domain"/>
    <property type="match status" value="1"/>
</dbReference>
<reference evidence="11 12" key="1">
    <citation type="submission" date="2019-06" db="EMBL/GenBank/DDBJ databases">
        <title>Genomic Encyclopedia of Type Strains, Phase IV (KMG-V): Genome sequencing to study the core and pangenomes of soil and plant-associated prokaryotes.</title>
        <authorList>
            <person name="Whitman W."/>
        </authorList>
    </citation>
    <scope>NUCLEOTIDE SEQUENCE [LARGE SCALE GENOMIC DNA]</scope>
    <source>
        <strain evidence="11 12">BR 10556</strain>
    </source>
</reference>
<dbReference type="EC" id="2.7.13.3" evidence="2"/>
<name>A0A560JCQ0_9BRAD</name>
<evidence type="ECO:0000259" key="10">
    <source>
        <dbReference type="PROSITE" id="PS50112"/>
    </source>
</evidence>
<dbReference type="RefSeq" id="WP_167523758.1">
    <property type="nucleotide sequence ID" value="NZ_LWIG01000063.1"/>
</dbReference>
<dbReference type="PROSITE" id="PS50109">
    <property type="entry name" value="HIS_KIN"/>
    <property type="match status" value="1"/>
</dbReference>
<dbReference type="InterPro" id="IPR029016">
    <property type="entry name" value="GAF-like_dom_sf"/>
</dbReference>
<dbReference type="SUPFAM" id="SSF47384">
    <property type="entry name" value="Homodimeric domain of signal transducing histidine kinase"/>
    <property type="match status" value="1"/>
</dbReference>
<evidence type="ECO:0000256" key="6">
    <source>
        <dbReference type="PROSITE-ProRule" id="PRU00169"/>
    </source>
</evidence>
<dbReference type="SUPFAM" id="SSF52172">
    <property type="entry name" value="CheY-like"/>
    <property type="match status" value="1"/>
</dbReference>
<dbReference type="SUPFAM" id="SSF55874">
    <property type="entry name" value="ATPase domain of HSP90 chaperone/DNA topoisomerase II/histidine kinase"/>
    <property type="match status" value="1"/>
</dbReference>
<dbReference type="PANTHER" id="PTHR43065:SF49">
    <property type="entry name" value="HISTIDINE KINASE"/>
    <property type="match status" value="1"/>
</dbReference>
<evidence type="ECO:0000256" key="3">
    <source>
        <dbReference type="ARBA" id="ARBA00022553"/>
    </source>
</evidence>
<evidence type="ECO:0000256" key="5">
    <source>
        <dbReference type="ARBA" id="ARBA00022777"/>
    </source>
</evidence>
<accession>A0A560JCQ0</accession>
<feature type="domain" description="PAS" evidence="10">
    <location>
        <begin position="149"/>
        <end position="220"/>
    </location>
</feature>
<dbReference type="CDD" id="cd00130">
    <property type="entry name" value="PAS"/>
    <property type="match status" value="1"/>
</dbReference>
<dbReference type="Pfam" id="PF13426">
    <property type="entry name" value="PAS_9"/>
    <property type="match status" value="1"/>
</dbReference>
<keyword evidence="7" id="KW-0175">Coiled coil</keyword>
<evidence type="ECO:0000256" key="4">
    <source>
        <dbReference type="ARBA" id="ARBA00022679"/>
    </source>
</evidence>
<gene>
    <name evidence="11" type="ORF">FBZ95_112184</name>
</gene>
<dbReference type="Proteomes" id="UP000315914">
    <property type="component" value="Unassembled WGS sequence"/>
</dbReference>
<evidence type="ECO:0000256" key="7">
    <source>
        <dbReference type="SAM" id="Coils"/>
    </source>
</evidence>
<dbReference type="InterPro" id="IPR003661">
    <property type="entry name" value="HisK_dim/P_dom"/>
</dbReference>
<dbReference type="InterPro" id="IPR003018">
    <property type="entry name" value="GAF"/>
</dbReference>
<comment type="catalytic activity">
    <reaction evidence="1">
        <text>ATP + protein L-histidine = ADP + protein N-phospho-L-histidine.</text>
        <dbReference type="EC" id="2.7.13.3"/>
    </reaction>
</comment>
<dbReference type="InterPro" id="IPR011006">
    <property type="entry name" value="CheY-like_superfamily"/>
</dbReference>
<feature type="modified residue" description="4-aspartylphosphate" evidence="6">
    <location>
        <position position="777"/>
    </location>
</feature>
<dbReference type="InterPro" id="IPR036097">
    <property type="entry name" value="HisK_dim/P_sf"/>
</dbReference>
<dbReference type="Pfam" id="PF00072">
    <property type="entry name" value="Response_reg"/>
    <property type="match status" value="1"/>
</dbReference>
<evidence type="ECO:0000256" key="2">
    <source>
        <dbReference type="ARBA" id="ARBA00012438"/>
    </source>
</evidence>
<evidence type="ECO:0000256" key="1">
    <source>
        <dbReference type="ARBA" id="ARBA00000085"/>
    </source>
</evidence>
<evidence type="ECO:0000259" key="9">
    <source>
        <dbReference type="PROSITE" id="PS50110"/>
    </source>
</evidence>
<dbReference type="InterPro" id="IPR000014">
    <property type="entry name" value="PAS"/>
</dbReference>
<proteinExistence type="predicted"/>
<dbReference type="InterPro" id="IPR001789">
    <property type="entry name" value="Sig_transdc_resp-reg_receiver"/>
</dbReference>
<dbReference type="Pfam" id="PF02518">
    <property type="entry name" value="HATPase_c"/>
    <property type="match status" value="1"/>
</dbReference>
<protein>
    <recommendedName>
        <fullName evidence="2">histidine kinase</fullName>
        <ecNumber evidence="2">2.7.13.3</ecNumber>
    </recommendedName>
</protein>
<dbReference type="GO" id="GO:0000155">
    <property type="term" value="F:phosphorelay sensor kinase activity"/>
    <property type="evidence" value="ECO:0007669"/>
    <property type="project" value="InterPro"/>
</dbReference>
<dbReference type="PROSITE" id="PS50112">
    <property type="entry name" value="PAS"/>
    <property type="match status" value="1"/>
</dbReference>
<comment type="caution">
    <text evidence="11">The sequence shown here is derived from an EMBL/GenBank/DDBJ whole genome shotgun (WGS) entry which is preliminary data.</text>
</comment>
<dbReference type="STRING" id="1399419.A5906_15960"/>
<dbReference type="Gene3D" id="3.40.50.2300">
    <property type="match status" value="1"/>
</dbReference>
<dbReference type="Gene3D" id="3.30.450.20">
    <property type="entry name" value="PAS domain"/>
    <property type="match status" value="1"/>
</dbReference>
<dbReference type="InterPro" id="IPR003594">
    <property type="entry name" value="HATPase_dom"/>
</dbReference>
<dbReference type="SMART" id="SM00387">
    <property type="entry name" value="HATPase_c"/>
    <property type="match status" value="1"/>
</dbReference>
<organism evidence="11 12">
    <name type="scientific">Bradyrhizobium sacchari</name>
    <dbReference type="NCBI Taxonomy" id="1399419"/>
    <lineage>
        <taxon>Bacteria</taxon>
        <taxon>Pseudomonadati</taxon>
        <taxon>Pseudomonadota</taxon>
        <taxon>Alphaproteobacteria</taxon>
        <taxon>Hyphomicrobiales</taxon>
        <taxon>Nitrobacteraceae</taxon>
        <taxon>Bradyrhizobium</taxon>
    </lineage>
</organism>
<evidence type="ECO:0000313" key="11">
    <source>
        <dbReference type="EMBL" id="TWB68279.1"/>
    </source>
</evidence>
<keyword evidence="5" id="KW-0418">Kinase</keyword>
<keyword evidence="12" id="KW-1185">Reference proteome</keyword>
<feature type="domain" description="Histidine kinase" evidence="8">
    <location>
        <begin position="478"/>
        <end position="699"/>
    </location>
</feature>
<dbReference type="InterPro" id="IPR005467">
    <property type="entry name" value="His_kinase_dom"/>
</dbReference>
<dbReference type="Gene3D" id="3.30.450.40">
    <property type="match status" value="1"/>
</dbReference>
<dbReference type="InterPro" id="IPR004358">
    <property type="entry name" value="Sig_transdc_His_kin-like_C"/>
</dbReference>
<dbReference type="SUPFAM" id="SSF55785">
    <property type="entry name" value="PYP-like sensor domain (PAS domain)"/>
    <property type="match status" value="1"/>
</dbReference>
<dbReference type="SMART" id="SM00065">
    <property type="entry name" value="GAF"/>
    <property type="match status" value="1"/>
</dbReference>
<keyword evidence="3 6" id="KW-0597">Phosphoprotein</keyword>
<dbReference type="SUPFAM" id="SSF55781">
    <property type="entry name" value="GAF domain-like"/>
    <property type="match status" value="1"/>
</dbReference>
<dbReference type="PRINTS" id="PR00344">
    <property type="entry name" value="BCTRLSENSOR"/>
</dbReference>
<dbReference type="InterPro" id="IPR035965">
    <property type="entry name" value="PAS-like_dom_sf"/>
</dbReference>
<sequence>MKRSTVSERALVLAPRGRDAAIASGILREAGVTADPCPSLPTLIAELDAGAGFVVVTEEALATTDLAPLGAWLDNQEDWSDMPFVLLTTGGGGLERNPAAQRFLELLGNVTFLERPFHPTTLVSLARSALRSRLRQYEARARLESLRAGEERLRLVVDSAEDYAIITTDQERRVTSWSVGAETIFGWTAADMMGHSADAIFAPEDRASGQPEAEIAIARKEGFAPDERWHLRADGSRVFLRGSMRPLPRDDQGRERGFIKIARDETDRRLAEARRVALLELSDRIRDIADPTELSYAAAEILGRTLGVSRAGYGTIDMAAETISIERDWNAPGIRSLAGVLHFRDYGSYIENLKRGETVVFPDAEKDPRTAATAHALKAISAQSIVNMPVTERGGIVALLYLNHATAREWTPDELEFIREVAERTRTAVERRRAEQEIRELAASLERRVTERTAELMNAEEALRQAQKMEAVGQLTGGVAHDFNNLLTIIKSSTDLLRRPGLAEERRRRYVDAISDTVDRASKLTGQLLAFARRQALKPEVFDASARVRAISDMLRTIVGSRIRIETEMSCESCPIEADASQFETALVNMAVNARDAMNGEGTLHIRIDEIAAMPPLRGHAGNPAPFVAVSLTDSGSGIPTDKLAHVFEPFFTTKEVGKGTGLGLSQVYGFAKQSGGDVAVKSEVGRGTTFTLYLPRAAHEAASDRDRTEIDLNQDDALSERDRGPRVLVVEDNVEVGRSSTQILADLGYDTTLATNATEALRLLDEADRFDVVFSDVIMPGMNGVDLGREIRRRHPKVPVVLTSGYSEVLAEEGRHGFDLVHKPYAAEDLSRVLRRVTRARRPPDLP</sequence>
<evidence type="ECO:0000259" key="8">
    <source>
        <dbReference type="PROSITE" id="PS50109"/>
    </source>
</evidence>
<dbReference type="CDD" id="cd00082">
    <property type="entry name" value="HisKA"/>
    <property type="match status" value="1"/>
</dbReference>